<organism evidence="2 3">
    <name type="scientific">Actinomycetospora endophytica</name>
    <dbReference type="NCBI Taxonomy" id="2291215"/>
    <lineage>
        <taxon>Bacteria</taxon>
        <taxon>Bacillati</taxon>
        <taxon>Actinomycetota</taxon>
        <taxon>Actinomycetes</taxon>
        <taxon>Pseudonocardiales</taxon>
        <taxon>Pseudonocardiaceae</taxon>
        <taxon>Actinomycetospora</taxon>
    </lineage>
</organism>
<dbReference type="EMBL" id="JAJNDB010000002">
    <property type="protein sequence ID" value="MCD2194138.1"/>
    <property type="molecule type" value="Genomic_DNA"/>
</dbReference>
<reference evidence="2 3" key="1">
    <citation type="submission" date="2021-11" db="EMBL/GenBank/DDBJ databases">
        <title>Draft genome sequence of Actinomycetospora sp. SF1 isolated from the rhizosphere soil.</title>
        <authorList>
            <person name="Duangmal K."/>
            <person name="Chantavorakit T."/>
        </authorList>
    </citation>
    <scope>NUCLEOTIDE SEQUENCE [LARGE SCALE GENOMIC DNA]</scope>
    <source>
        <strain evidence="2 3">TBRC 5722</strain>
    </source>
</reference>
<dbReference type="RefSeq" id="WP_230733767.1">
    <property type="nucleotide sequence ID" value="NZ_JAJNDB010000002.1"/>
</dbReference>
<name>A0ABS8P7C6_9PSEU</name>
<feature type="domain" description="N-acetyltransferase" evidence="1">
    <location>
        <begin position="46"/>
        <end position="215"/>
    </location>
</feature>
<evidence type="ECO:0000313" key="2">
    <source>
        <dbReference type="EMBL" id="MCD2194138.1"/>
    </source>
</evidence>
<dbReference type="Pfam" id="PF00583">
    <property type="entry name" value="Acetyltransf_1"/>
    <property type="match status" value="1"/>
</dbReference>
<comment type="caution">
    <text evidence="2">The sequence shown here is derived from an EMBL/GenBank/DDBJ whole genome shotgun (WGS) entry which is preliminary data.</text>
</comment>
<dbReference type="InterPro" id="IPR016181">
    <property type="entry name" value="Acyl_CoA_acyltransferase"/>
</dbReference>
<sequence>MTATRLRSADATRLRPADPVIVVPPGRPTGLRPVPLRPPGRAPDVVALSELGPDQTDVLDAVFAGLSAASRYLRFHAATPRMTAGVRRRLADVDGHRHLAVAAFDPAGRPVGIARLVALDDHRAELAIEVADAWQGRGVGARLLRAVAGRGREEGYTRLVADVLTENTGMRVLLASVLPILSTETDGHEITLTADLGVAGPVRVMGPVPVVTPAA</sequence>
<dbReference type="PROSITE" id="PS51186">
    <property type="entry name" value="GNAT"/>
    <property type="match status" value="1"/>
</dbReference>
<keyword evidence="3" id="KW-1185">Reference proteome</keyword>
<accession>A0ABS8P7C6</accession>
<protein>
    <submittedName>
        <fullName evidence="2">GNAT family N-acetyltransferase</fullName>
    </submittedName>
</protein>
<evidence type="ECO:0000259" key="1">
    <source>
        <dbReference type="PROSITE" id="PS51186"/>
    </source>
</evidence>
<dbReference type="Gene3D" id="3.40.630.30">
    <property type="match status" value="1"/>
</dbReference>
<dbReference type="CDD" id="cd04301">
    <property type="entry name" value="NAT_SF"/>
    <property type="match status" value="1"/>
</dbReference>
<gene>
    <name evidence="2" type="ORF">LQ327_12210</name>
</gene>
<evidence type="ECO:0000313" key="3">
    <source>
        <dbReference type="Proteomes" id="UP001199469"/>
    </source>
</evidence>
<dbReference type="InterPro" id="IPR000182">
    <property type="entry name" value="GNAT_dom"/>
</dbReference>
<dbReference type="SUPFAM" id="SSF55729">
    <property type="entry name" value="Acyl-CoA N-acyltransferases (Nat)"/>
    <property type="match status" value="1"/>
</dbReference>
<proteinExistence type="predicted"/>
<dbReference type="Proteomes" id="UP001199469">
    <property type="component" value="Unassembled WGS sequence"/>
</dbReference>